<gene>
    <name evidence="1" type="ORF">GCM10017786_20060</name>
</gene>
<comment type="caution">
    <text evidence="1">The sequence shown here is derived from an EMBL/GenBank/DDBJ whole genome shotgun (WGS) entry which is preliminary data.</text>
</comment>
<dbReference type="Pfam" id="PF16263">
    <property type="entry name" value="DUF4917"/>
    <property type="match status" value="1"/>
</dbReference>
<sequence>MGTCYHWFRNYPPGLSNRPLFVSEGSSKAKLQTIGRLPCLTFCLNSLRRDQGNTVIFGHSFSNENKRSVAALNDGASREFAVSIYPCDDRQWIIHEKVRIAGMLGEKTRFFDSATRPLGGPALSIQRSSSLA</sequence>
<dbReference type="Proteomes" id="UP000605897">
    <property type="component" value="Unassembled WGS sequence"/>
</dbReference>
<reference evidence="2" key="1">
    <citation type="journal article" date="2019" name="Int. J. Syst. Evol. Microbiol.">
        <title>The Global Catalogue of Microorganisms (GCM) 10K type strain sequencing project: providing services to taxonomists for standard genome sequencing and annotation.</title>
        <authorList>
            <consortium name="The Broad Institute Genomics Platform"/>
            <consortium name="The Broad Institute Genome Sequencing Center for Infectious Disease"/>
            <person name="Wu L."/>
            <person name="Ma J."/>
        </authorList>
    </citation>
    <scope>NUCLEOTIDE SEQUENCE [LARGE SCALE GENOMIC DNA]</scope>
    <source>
        <strain evidence="2">CGMCC 4.7677</strain>
    </source>
</reference>
<accession>A0ABQ3IMM0</accession>
<organism evidence="1 2">
    <name type="scientific">Amycolatopsis deserti</name>
    <dbReference type="NCBI Taxonomy" id="185696"/>
    <lineage>
        <taxon>Bacteria</taxon>
        <taxon>Bacillati</taxon>
        <taxon>Actinomycetota</taxon>
        <taxon>Actinomycetes</taxon>
        <taxon>Pseudonocardiales</taxon>
        <taxon>Pseudonocardiaceae</taxon>
        <taxon>Amycolatopsis</taxon>
    </lineage>
</organism>
<dbReference type="EMBL" id="BNAU01000002">
    <property type="protein sequence ID" value="GHE88099.1"/>
    <property type="molecule type" value="Genomic_DNA"/>
</dbReference>
<proteinExistence type="predicted"/>
<evidence type="ECO:0000313" key="1">
    <source>
        <dbReference type="EMBL" id="GHE88099.1"/>
    </source>
</evidence>
<protein>
    <submittedName>
        <fullName evidence="1">Uncharacterized protein</fullName>
    </submittedName>
</protein>
<name>A0ABQ3IMM0_9PSEU</name>
<dbReference type="InterPro" id="IPR032581">
    <property type="entry name" value="DUF4917"/>
</dbReference>
<evidence type="ECO:0000313" key="2">
    <source>
        <dbReference type="Proteomes" id="UP000605897"/>
    </source>
</evidence>
<keyword evidence="2" id="KW-1185">Reference proteome</keyword>